<dbReference type="EMBL" id="SLWN01000003">
    <property type="protein sequence ID" value="TCO33030.1"/>
    <property type="molecule type" value="Genomic_DNA"/>
</dbReference>
<dbReference type="RefSeq" id="WP_132208539.1">
    <property type="nucleotide sequence ID" value="NZ_SLWN01000003.1"/>
</dbReference>
<evidence type="ECO:0000313" key="2">
    <source>
        <dbReference type="Proteomes" id="UP000294508"/>
    </source>
</evidence>
<name>A0A4V2S0K3_9ACTN</name>
<evidence type="ECO:0008006" key="3">
    <source>
        <dbReference type="Google" id="ProtNLM"/>
    </source>
</evidence>
<dbReference type="OrthoDB" id="3828430at2"/>
<gene>
    <name evidence="1" type="ORF">EV652_10329</name>
</gene>
<proteinExistence type="predicted"/>
<comment type="caution">
    <text evidence="1">The sequence shown here is derived from an EMBL/GenBank/DDBJ whole genome shotgun (WGS) entry which is preliminary data.</text>
</comment>
<dbReference type="Proteomes" id="UP000294508">
    <property type="component" value="Unassembled WGS sequence"/>
</dbReference>
<dbReference type="AlphaFoldDB" id="A0A4V2S0K3"/>
<protein>
    <recommendedName>
        <fullName evidence="3">Helix-turn-helix protein</fullName>
    </recommendedName>
</protein>
<reference evidence="1 2" key="1">
    <citation type="journal article" date="2015" name="Stand. Genomic Sci.">
        <title>Genomic Encyclopedia of Bacterial and Archaeal Type Strains, Phase III: the genomes of soil and plant-associated and newly described type strains.</title>
        <authorList>
            <person name="Whitman W.B."/>
            <person name="Woyke T."/>
            <person name="Klenk H.P."/>
            <person name="Zhou Y."/>
            <person name="Lilburn T.G."/>
            <person name="Beck B.J."/>
            <person name="De Vos P."/>
            <person name="Vandamme P."/>
            <person name="Eisen J.A."/>
            <person name="Garrity G."/>
            <person name="Hugenholtz P."/>
            <person name="Kyrpides N.C."/>
        </authorList>
    </citation>
    <scope>NUCLEOTIDE SEQUENCE [LARGE SCALE GENOMIC DNA]</scope>
    <source>
        <strain evidence="1 2">VKM Ac-2572</strain>
    </source>
</reference>
<evidence type="ECO:0000313" key="1">
    <source>
        <dbReference type="EMBL" id="TCO33030.1"/>
    </source>
</evidence>
<accession>A0A4V2S0K3</accession>
<keyword evidence="2" id="KW-1185">Reference proteome</keyword>
<organism evidence="1 2">
    <name type="scientific">Kribbella steppae</name>
    <dbReference type="NCBI Taxonomy" id="2512223"/>
    <lineage>
        <taxon>Bacteria</taxon>
        <taxon>Bacillati</taxon>
        <taxon>Actinomycetota</taxon>
        <taxon>Actinomycetes</taxon>
        <taxon>Propionibacteriales</taxon>
        <taxon>Kribbellaceae</taxon>
        <taxon>Kribbella</taxon>
    </lineage>
</organism>
<sequence length="210" mass="23103">MTGDSDGGEPAVDPLLGQPRMVDDPRISLAQGAAVLGKTVVQVRRLVTQGRLPRHGPANNFRPLLLSEVEALHAKGEPISLKDAARKLSRSLEATRELVADGHLPLVPGTKSLVYPADVAAIARTHSQWSIRRPAGPPGYLDTKQAAHHLDLTGPYVSQLAAEEKLPAAFQDGQWWFDPDQIELVRRARRARRDRAIHRRPIQRRGDTSL</sequence>